<dbReference type="GO" id="GO:0046872">
    <property type="term" value="F:metal ion binding"/>
    <property type="evidence" value="ECO:0007669"/>
    <property type="project" value="UniProtKB-KW"/>
</dbReference>
<dbReference type="PROSITE" id="PS50013">
    <property type="entry name" value="CHROMO_2"/>
    <property type="match status" value="1"/>
</dbReference>
<dbReference type="GO" id="GO:0008168">
    <property type="term" value="F:methyltransferase activity"/>
    <property type="evidence" value="ECO:0007669"/>
    <property type="project" value="UniProtKB-KW"/>
</dbReference>
<dbReference type="InterPro" id="IPR023779">
    <property type="entry name" value="Chromodomain_CS"/>
</dbReference>
<dbReference type="SMART" id="SM00298">
    <property type="entry name" value="CHROMO"/>
    <property type="match status" value="1"/>
</dbReference>
<dbReference type="Gene3D" id="2.170.270.10">
    <property type="entry name" value="SET domain"/>
    <property type="match status" value="1"/>
</dbReference>
<dbReference type="WBParaSite" id="SSTP_0000071700.1">
    <property type="protein sequence ID" value="SSTP_0000071700.1"/>
    <property type="gene ID" value="SSTP_0000071700"/>
</dbReference>
<keyword evidence="14" id="KW-1185">Reference proteome</keyword>
<evidence type="ECO:0000256" key="8">
    <source>
        <dbReference type="ARBA" id="ARBA00022833"/>
    </source>
</evidence>
<dbReference type="Gene3D" id="2.40.50.40">
    <property type="match status" value="1"/>
</dbReference>
<comment type="subcellular location">
    <subcellularLocation>
        <location evidence="2">Chromosome</location>
        <location evidence="2">Centromere</location>
    </subcellularLocation>
    <subcellularLocation>
        <location evidence="1">Nucleus</location>
    </subcellularLocation>
</comment>
<keyword evidence="5" id="KW-0808">Transferase</keyword>
<keyword evidence="7" id="KW-0479">Metal-binding</keyword>
<dbReference type="PROSITE" id="PS50868">
    <property type="entry name" value="POST_SET"/>
    <property type="match status" value="1"/>
</dbReference>
<dbReference type="InterPro" id="IPR023780">
    <property type="entry name" value="Chromo_domain"/>
</dbReference>
<evidence type="ECO:0000256" key="10">
    <source>
        <dbReference type="ARBA" id="ARBA00023328"/>
    </source>
</evidence>
<evidence type="ECO:0000256" key="4">
    <source>
        <dbReference type="ARBA" id="ARBA00022603"/>
    </source>
</evidence>
<dbReference type="SMART" id="SM00317">
    <property type="entry name" value="SET"/>
    <property type="match status" value="1"/>
</dbReference>
<dbReference type="SUPFAM" id="SSF54160">
    <property type="entry name" value="Chromo domain-like"/>
    <property type="match status" value="1"/>
</dbReference>
<keyword evidence="3" id="KW-0158">Chromosome</keyword>
<dbReference type="Proteomes" id="UP000035681">
    <property type="component" value="Unplaced"/>
</dbReference>
<name>A0A0K0DU01_STRER</name>
<dbReference type="Pfam" id="PF00856">
    <property type="entry name" value="SET"/>
    <property type="match status" value="1"/>
</dbReference>
<evidence type="ECO:0000313" key="14">
    <source>
        <dbReference type="Proteomes" id="UP000035681"/>
    </source>
</evidence>
<dbReference type="PANTHER" id="PTHR46223">
    <property type="entry name" value="HISTONE-LYSINE N-METHYLTRANSFERASE SUV39H"/>
    <property type="match status" value="1"/>
</dbReference>
<dbReference type="InterPro" id="IPR016197">
    <property type="entry name" value="Chromo-like_dom_sf"/>
</dbReference>
<feature type="domain" description="Chromo" evidence="11">
    <location>
        <begin position="70"/>
        <end position="127"/>
    </location>
</feature>
<feature type="domain" description="Post-SET" evidence="13">
    <location>
        <begin position="395"/>
        <end position="411"/>
    </location>
</feature>
<evidence type="ECO:0000259" key="12">
    <source>
        <dbReference type="PROSITE" id="PS50280"/>
    </source>
</evidence>
<evidence type="ECO:0000256" key="3">
    <source>
        <dbReference type="ARBA" id="ARBA00022454"/>
    </source>
</evidence>
<evidence type="ECO:0000259" key="13">
    <source>
        <dbReference type="PROSITE" id="PS50868"/>
    </source>
</evidence>
<dbReference type="InterPro" id="IPR046341">
    <property type="entry name" value="SET_dom_sf"/>
</dbReference>
<protein>
    <submittedName>
        <fullName evidence="15 16">Histone-lysine N-methyltransferase</fullName>
    </submittedName>
</protein>
<organism evidence="15">
    <name type="scientific">Strongyloides stercoralis</name>
    <name type="common">Threadworm</name>
    <dbReference type="NCBI Taxonomy" id="6248"/>
    <lineage>
        <taxon>Eukaryota</taxon>
        <taxon>Metazoa</taxon>
        <taxon>Ecdysozoa</taxon>
        <taxon>Nematoda</taxon>
        <taxon>Chromadorea</taxon>
        <taxon>Rhabditida</taxon>
        <taxon>Tylenchina</taxon>
        <taxon>Panagrolaimomorpha</taxon>
        <taxon>Strongyloidoidea</taxon>
        <taxon>Strongyloididae</taxon>
        <taxon>Strongyloides</taxon>
    </lineage>
</organism>
<evidence type="ECO:0000256" key="1">
    <source>
        <dbReference type="ARBA" id="ARBA00004123"/>
    </source>
</evidence>
<dbReference type="InterPro" id="IPR001214">
    <property type="entry name" value="SET_dom"/>
</dbReference>
<reference evidence="15" key="1">
    <citation type="submission" date="2015-08" db="UniProtKB">
        <authorList>
            <consortium name="WormBaseParasite"/>
        </authorList>
    </citation>
    <scope>IDENTIFICATION</scope>
</reference>
<evidence type="ECO:0000256" key="5">
    <source>
        <dbReference type="ARBA" id="ARBA00022679"/>
    </source>
</evidence>
<evidence type="ECO:0000313" key="16">
    <source>
        <dbReference type="WBParaSite" id="TCONS_00001589.p1"/>
    </source>
</evidence>
<dbReference type="STRING" id="6248.A0A0K0DU01"/>
<keyword evidence="8" id="KW-0862">Zinc</keyword>
<evidence type="ECO:0000259" key="11">
    <source>
        <dbReference type="PROSITE" id="PS50013"/>
    </source>
</evidence>
<evidence type="ECO:0000313" key="15">
    <source>
        <dbReference type="WBParaSite" id="SSTP_0000071700.1"/>
    </source>
</evidence>
<dbReference type="SUPFAM" id="SSF82199">
    <property type="entry name" value="SET domain"/>
    <property type="match status" value="1"/>
</dbReference>
<sequence>MNICGIIMDNLCDFREDTRERCREIINILKANSSLPSNRNMNEKKVSLNCSHLKLNYKKGNKKGTGNETYAVEAIVNCTPDRKYFLVKWENYSWSESTWEPYENIKHCKVDLKRFQEREDILLKIESYKTSENRPTMTNESGDRCMQFIFNKQLELDMLDSTEDEEPIYVYNILDTDRVPDFKYITENIIRVEYATYIGLFDGVLSCDVCYPESNDECCEKTKEYLCSEVSMNPGTFFTVCNNKCNCIEKPCPTRTKFKRKHKLIITKTEDKSWGLFAGDDIKKGDFICKCVGNLIFRYQMSRKKNGYIYDTSYLFPNHNNNNDEEFCYDLTEFANESRFINHSCDPNCILVPVYYGFKNINFYTIVFIAKKDIPFNTEITFDYFNGKKTSNEKYGVKCLCKSSNCRNFLPSNHGLVGKYWINEQKTKDKNLIKLSKYLKEIN</sequence>
<accession>A0A0K0DU01</accession>
<dbReference type="InterPro" id="IPR003616">
    <property type="entry name" value="Post-SET_dom"/>
</dbReference>
<keyword evidence="4" id="KW-0489">Methyltransferase</keyword>
<dbReference type="InterPro" id="IPR050973">
    <property type="entry name" value="H3K9_Histone-Lys_N-MTase"/>
</dbReference>
<feature type="domain" description="SET" evidence="12">
    <location>
        <begin position="262"/>
        <end position="385"/>
    </location>
</feature>
<dbReference type="WBParaSite" id="TCONS_00001589.p1">
    <property type="protein sequence ID" value="TCONS_00001589.p1"/>
    <property type="gene ID" value="XLOC_001466"/>
</dbReference>
<dbReference type="GO" id="GO:0005634">
    <property type="term" value="C:nucleus"/>
    <property type="evidence" value="ECO:0007669"/>
    <property type="project" value="UniProtKB-SubCell"/>
</dbReference>
<dbReference type="Pfam" id="PF00385">
    <property type="entry name" value="Chromo"/>
    <property type="match status" value="1"/>
</dbReference>
<dbReference type="CDD" id="cd00024">
    <property type="entry name" value="CD_CSD"/>
    <property type="match status" value="1"/>
</dbReference>
<keyword evidence="10" id="KW-0137">Centromere</keyword>
<evidence type="ECO:0000256" key="6">
    <source>
        <dbReference type="ARBA" id="ARBA00022691"/>
    </source>
</evidence>
<dbReference type="PROSITE" id="PS00598">
    <property type="entry name" value="CHROMO_1"/>
    <property type="match status" value="1"/>
</dbReference>
<dbReference type="InterPro" id="IPR000953">
    <property type="entry name" value="Chromo/chromo_shadow_dom"/>
</dbReference>
<evidence type="ECO:0000256" key="7">
    <source>
        <dbReference type="ARBA" id="ARBA00022723"/>
    </source>
</evidence>
<proteinExistence type="predicted"/>
<dbReference type="GO" id="GO:0032259">
    <property type="term" value="P:methylation"/>
    <property type="evidence" value="ECO:0007669"/>
    <property type="project" value="UniProtKB-KW"/>
</dbReference>
<keyword evidence="9" id="KW-0539">Nucleus</keyword>
<dbReference type="PANTHER" id="PTHR46223:SF3">
    <property type="entry name" value="HISTONE-LYSINE N-METHYLTRANSFERASE SET-23"/>
    <property type="match status" value="1"/>
</dbReference>
<dbReference type="GO" id="GO:0000775">
    <property type="term" value="C:chromosome, centromeric region"/>
    <property type="evidence" value="ECO:0007669"/>
    <property type="project" value="UniProtKB-SubCell"/>
</dbReference>
<dbReference type="PROSITE" id="PS50280">
    <property type="entry name" value="SET"/>
    <property type="match status" value="1"/>
</dbReference>
<dbReference type="AlphaFoldDB" id="A0A0K0DU01"/>
<keyword evidence="6" id="KW-0949">S-adenosyl-L-methionine</keyword>
<evidence type="ECO:0000256" key="9">
    <source>
        <dbReference type="ARBA" id="ARBA00023242"/>
    </source>
</evidence>
<evidence type="ECO:0000256" key="2">
    <source>
        <dbReference type="ARBA" id="ARBA00004584"/>
    </source>
</evidence>